<proteinExistence type="predicted"/>
<gene>
    <name evidence="3" type="ORF">SAMN06265337_1877</name>
</gene>
<sequence>MAQLYKHLKAIFCLVALVFGSYYQARADYPQTDGKIFYVGGTGGSESTISEYGAIGQNWIRSGGTNWHMTYDDTYLYIGLEGVSSATPVFLYFDVIPGGITSATENGAIHLPFAADVAVRIGSDPISSSIQFASQSAGSQAWLAGVAPASADMAALGEIREIKILLSSLPGGKPTSFNWVGYLGAPASNPAPFENPTGIPDYSYYYNVARTGNTAPFQRLSYTLTATSPSIPTGKFYDYTVNKPGPALNLGGGLTIANSFVIRNTTLNTGANTITLESGAIIDEEDKVNAATNGYVIGKVTATSTLNAAGTFPFGNMGLTLQVRSGTTVTTYPGNTLVTRLTGSPFVSGNGNKTVSRFFFIDPSVFNASVGITMTLHYAQSELNALPSGSLSFFKATLPPSITIEGAAFSELGRDRGTGANAGDNTVILSGIELEGIWTLAAKGKPLPVELVQFTGQSEADAVRLRWATATETNNKGFEVQRQTGKGDWKALGFVAGKGSSNLGASYEYLDRSVGAGAAYYRLVQTDYDGKTAYSSVVAIQVSFAKQAALSLYPVPTSSMLHISGSAKESNTVEIYNSKGQRVQHEEVADLQTGISVGNLPAGRYMIRVASEGKAPQSSHFIKD</sequence>
<feature type="domain" description="Secretion system C-terminal sorting" evidence="2">
    <location>
        <begin position="552"/>
        <end position="615"/>
    </location>
</feature>
<evidence type="ECO:0000256" key="1">
    <source>
        <dbReference type="SAM" id="SignalP"/>
    </source>
</evidence>
<dbReference type="AlphaFoldDB" id="A0A212TMD5"/>
<dbReference type="Pfam" id="PF18962">
    <property type="entry name" value="Por_Secre_tail"/>
    <property type="match status" value="1"/>
</dbReference>
<organism evidence="3 4">
    <name type="scientific">Hymenobacter gelipurpurascens</name>
    <dbReference type="NCBI Taxonomy" id="89968"/>
    <lineage>
        <taxon>Bacteria</taxon>
        <taxon>Pseudomonadati</taxon>
        <taxon>Bacteroidota</taxon>
        <taxon>Cytophagia</taxon>
        <taxon>Cytophagales</taxon>
        <taxon>Hymenobacteraceae</taxon>
        <taxon>Hymenobacter</taxon>
    </lineage>
</organism>
<dbReference type="OrthoDB" id="857844at2"/>
<dbReference type="Proteomes" id="UP000198131">
    <property type="component" value="Unassembled WGS sequence"/>
</dbReference>
<dbReference type="EMBL" id="FYEW01000001">
    <property type="protein sequence ID" value="SNC67219.1"/>
    <property type="molecule type" value="Genomic_DNA"/>
</dbReference>
<reference evidence="4" key="1">
    <citation type="submission" date="2017-06" db="EMBL/GenBank/DDBJ databases">
        <authorList>
            <person name="Varghese N."/>
            <person name="Submissions S."/>
        </authorList>
    </citation>
    <scope>NUCLEOTIDE SEQUENCE [LARGE SCALE GENOMIC DNA]</scope>
    <source>
        <strain evidence="4">DSM 11116</strain>
    </source>
</reference>
<dbReference type="Gene3D" id="2.60.40.10">
    <property type="entry name" value="Immunoglobulins"/>
    <property type="match status" value="1"/>
</dbReference>
<keyword evidence="1" id="KW-0732">Signal</keyword>
<dbReference type="NCBIfam" id="TIGR04183">
    <property type="entry name" value="Por_Secre_tail"/>
    <property type="match status" value="1"/>
</dbReference>
<evidence type="ECO:0000313" key="3">
    <source>
        <dbReference type="EMBL" id="SNC67219.1"/>
    </source>
</evidence>
<dbReference type="InterPro" id="IPR026444">
    <property type="entry name" value="Secre_tail"/>
</dbReference>
<dbReference type="InterPro" id="IPR013783">
    <property type="entry name" value="Ig-like_fold"/>
</dbReference>
<keyword evidence="4" id="KW-1185">Reference proteome</keyword>
<feature type="signal peptide" evidence="1">
    <location>
        <begin position="1"/>
        <end position="27"/>
    </location>
</feature>
<feature type="chain" id="PRO_5011262274" evidence="1">
    <location>
        <begin position="28"/>
        <end position="624"/>
    </location>
</feature>
<dbReference type="RefSeq" id="WP_088843142.1">
    <property type="nucleotide sequence ID" value="NZ_FYEW01000001.1"/>
</dbReference>
<protein>
    <submittedName>
        <fullName evidence="3">Por secretion system C-terminal sorting domain-containing protein</fullName>
    </submittedName>
</protein>
<evidence type="ECO:0000259" key="2">
    <source>
        <dbReference type="Pfam" id="PF18962"/>
    </source>
</evidence>
<name>A0A212TMD5_9BACT</name>
<evidence type="ECO:0000313" key="4">
    <source>
        <dbReference type="Proteomes" id="UP000198131"/>
    </source>
</evidence>
<accession>A0A212TMD5</accession>